<dbReference type="EMBL" id="JAHQIW010007317">
    <property type="protein sequence ID" value="KAJ1373607.1"/>
    <property type="molecule type" value="Genomic_DNA"/>
</dbReference>
<accession>A0AAD5RC39</accession>
<organism evidence="1 2">
    <name type="scientific">Parelaphostrongylus tenuis</name>
    <name type="common">Meningeal worm</name>
    <dbReference type="NCBI Taxonomy" id="148309"/>
    <lineage>
        <taxon>Eukaryota</taxon>
        <taxon>Metazoa</taxon>
        <taxon>Ecdysozoa</taxon>
        <taxon>Nematoda</taxon>
        <taxon>Chromadorea</taxon>
        <taxon>Rhabditida</taxon>
        <taxon>Rhabditina</taxon>
        <taxon>Rhabditomorpha</taxon>
        <taxon>Strongyloidea</taxon>
        <taxon>Metastrongylidae</taxon>
        <taxon>Parelaphostrongylus</taxon>
    </lineage>
</organism>
<dbReference type="Proteomes" id="UP001196413">
    <property type="component" value="Unassembled WGS sequence"/>
</dbReference>
<evidence type="ECO:0000313" key="2">
    <source>
        <dbReference type="Proteomes" id="UP001196413"/>
    </source>
</evidence>
<dbReference type="AlphaFoldDB" id="A0AAD5RC39"/>
<reference evidence="1" key="1">
    <citation type="submission" date="2021-06" db="EMBL/GenBank/DDBJ databases">
        <title>Parelaphostrongylus tenuis whole genome reference sequence.</title>
        <authorList>
            <person name="Garwood T.J."/>
            <person name="Larsen P.A."/>
            <person name="Fountain-Jones N.M."/>
            <person name="Garbe J.R."/>
            <person name="Macchietto M.G."/>
            <person name="Kania S.A."/>
            <person name="Gerhold R.W."/>
            <person name="Richards J.E."/>
            <person name="Wolf T.M."/>
        </authorList>
    </citation>
    <scope>NUCLEOTIDE SEQUENCE</scope>
    <source>
        <strain evidence="1">MNPRO001-30</strain>
        <tissue evidence="1">Meninges</tissue>
    </source>
</reference>
<name>A0AAD5RC39_PARTN</name>
<proteinExistence type="predicted"/>
<sequence length="132" mass="14635">MDEVIECHVLPSAMSPAPASASFTTAAKNFVIAIRVRSFNPDFDSVVIVDDISYRATLCSDALNVFDLGQHFVTTPMLSLLLNKNVNSAKIKPDETDADQDEYVIVSKVWTWIMNSMILALSIRECDHTLIV</sequence>
<gene>
    <name evidence="1" type="ORF">KIN20_036068</name>
</gene>
<keyword evidence="2" id="KW-1185">Reference proteome</keyword>
<comment type="caution">
    <text evidence="1">The sequence shown here is derived from an EMBL/GenBank/DDBJ whole genome shotgun (WGS) entry which is preliminary data.</text>
</comment>
<protein>
    <submittedName>
        <fullName evidence="1">Uncharacterized protein</fullName>
    </submittedName>
</protein>
<evidence type="ECO:0000313" key="1">
    <source>
        <dbReference type="EMBL" id="KAJ1373607.1"/>
    </source>
</evidence>